<dbReference type="GO" id="GO:0042802">
    <property type="term" value="F:identical protein binding"/>
    <property type="evidence" value="ECO:0007669"/>
    <property type="project" value="TreeGrafter"/>
</dbReference>
<dbReference type="Gene3D" id="3.40.640.10">
    <property type="entry name" value="Type I PLP-dependent aspartate aminotransferase-like (Major domain)"/>
    <property type="match status" value="1"/>
</dbReference>
<dbReference type="Pfam" id="PF00202">
    <property type="entry name" value="Aminotran_3"/>
    <property type="match status" value="1"/>
</dbReference>
<comment type="similarity">
    <text evidence="2 6">Belongs to the class-III pyridoxal-phosphate-dependent aminotransferase family.</text>
</comment>
<dbReference type="InterPro" id="IPR005814">
    <property type="entry name" value="Aminotrans_3"/>
</dbReference>
<dbReference type="InterPro" id="IPR049704">
    <property type="entry name" value="Aminotrans_3_PPA_site"/>
</dbReference>
<comment type="caution">
    <text evidence="7">The sequence shown here is derived from an EMBL/GenBank/DDBJ whole genome shotgun (WGS) entry which is preliminary data.</text>
</comment>
<proteinExistence type="inferred from homology"/>
<dbReference type="PANTHER" id="PTHR11986">
    <property type="entry name" value="AMINOTRANSFERASE CLASS III"/>
    <property type="match status" value="1"/>
</dbReference>
<keyword evidence="4 7" id="KW-0808">Transferase</keyword>
<dbReference type="PROSITE" id="PS00600">
    <property type="entry name" value="AA_TRANSFER_CLASS_3"/>
    <property type="match status" value="1"/>
</dbReference>
<evidence type="ECO:0000256" key="5">
    <source>
        <dbReference type="ARBA" id="ARBA00022898"/>
    </source>
</evidence>
<keyword evidence="3 7" id="KW-0032">Aminotransferase</keyword>
<reference evidence="7 8" key="2">
    <citation type="submission" date="2016-12" db="EMBL/GenBank/DDBJ databases">
        <title>Draft Genome Sequence of Cystobacter ferrugineus Strain Cbfe23.</title>
        <authorList>
            <person name="Akbar S."/>
            <person name="Dowd S.E."/>
            <person name="Stevens D.C."/>
        </authorList>
    </citation>
    <scope>NUCLEOTIDE SEQUENCE [LARGE SCALE GENOMIC DNA]</scope>
    <source>
        <strain evidence="7 8">Cbfe23</strain>
    </source>
</reference>
<keyword evidence="8" id="KW-1185">Reference proteome</keyword>
<dbReference type="InterPro" id="IPR015424">
    <property type="entry name" value="PyrdxlP-dep_Trfase"/>
</dbReference>
<protein>
    <submittedName>
        <fullName evidence="7">Aspartate aminotransferase family protein</fullName>
    </submittedName>
</protein>
<dbReference type="NCBIfam" id="NF004426">
    <property type="entry name" value="PRK05769.1"/>
    <property type="match status" value="1"/>
</dbReference>
<evidence type="ECO:0000256" key="1">
    <source>
        <dbReference type="ARBA" id="ARBA00001933"/>
    </source>
</evidence>
<evidence type="ECO:0000256" key="3">
    <source>
        <dbReference type="ARBA" id="ARBA00022576"/>
    </source>
</evidence>
<dbReference type="CDD" id="cd00610">
    <property type="entry name" value="OAT_like"/>
    <property type="match status" value="1"/>
</dbReference>
<dbReference type="AlphaFoldDB" id="A0A1L9BCQ5"/>
<dbReference type="InterPro" id="IPR015422">
    <property type="entry name" value="PyrdxlP-dep_Trfase_small"/>
</dbReference>
<dbReference type="InterPro" id="IPR015421">
    <property type="entry name" value="PyrdxlP-dep_Trfase_major"/>
</dbReference>
<dbReference type="InterPro" id="IPR050103">
    <property type="entry name" value="Class-III_PLP-dep_AT"/>
</dbReference>
<dbReference type="GO" id="GO:0030170">
    <property type="term" value="F:pyridoxal phosphate binding"/>
    <property type="evidence" value="ECO:0007669"/>
    <property type="project" value="InterPro"/>
</dbReference>
<dbReference type="OrthoDB" id="9801834at2"/>
<dbReference type="PIRSF" id="PIRSF000521">
    <property type="entry name" value="Transaminase_4ab_Lys_Orn"/>
    <property type="match status" value="1"/>
</dbReference>
<evidence type="ECO:0000256" key="4">
    <source>
        <dbReference type="ARBA" id="ARBA00022679"/>
    </source>
</evidence>
<keyword evidence="5 6" id="KW-0663">Pyridoxal phosphate</keyword>
<dbReference type="RefSeq" id="WP_071898660.1">
    <property type="nucleotide sequence ID" value="NZ_MPIN01000003.1"/>
</dbReference>
<evidence type="ECO:0000313" key="8">
    <source>
        <dbReference type="Proteomes" id="UP000182229"/>
    </source>
</evidence>
<dbReference type="Proteomes" id="UP000182229">
    <property type="component" value="Unassembled WGS sequence"/>
</dbReference>
<name>A0A1L9BCQ5_9BACT</name>
<dbReference type="SUPFAM" id="SSF53383">
    <property type="entry name" value="PLP-dependent transferases"/>
    <property type="match status" value="1"/>
</dbReference>
<evidence type="ECO:0000313" key="7">
    <source>
        <dbReference type="EMBL" id="OJH40026.1"/>
    </source>
</evidence>
<evidence type="ECO:0000256" key="6">
    <source>
        <dbReference type="RuleBase" id="RU003560"/>
    </source>
</evidence>
<gene>
    <name evidence="7" type="ORF">BON30_13230</name>
</gene>
<evidence type="ECO:0000256" key="2">
    <source>
        <dbReference type="ARBA" id="ARBA00008954"/>
    </source>
</evidence>
<comment type="cofactor">
    <cofactor evidence="1">
        <name>pyridoxal 5'-phosphate</name>
        <dbReference type="ChEBI" id="CHEBI:597326"/>
    </cofactor>
</comment>
<dbReference type="STRING" id="83449.BON30_13230"/>
<dbReference type="Gene3D" id="3.90.1150.10">
    <property type="entry name" value="Aspartate Aminotransferase, domain 1"/>
    <property type="match status" value="1"/>
</dbReference>
<dbReference type="PANTHER" id="PTHR11986:SF58">
    <property type="entry name" value="LEUCINE_METHIONINE RACEMASE"/>
    <property type="match status" value="1"/>
</dbReference>
<dbReference type="FunFam" id="3.40.640.10:FF:000013">
    <property type="entry name" value="4-aminobutyrate aminotransferase"/>
    <property type="match status" value="1"/>
</dbReference>
<accession>A0A1L9BCQ5</accession>
<sequence>MSNLYPEIKVVPPGPKAQAVIEQDKQFTSPSYIKEYPLVVDRGEGPWVYDVDGNRYLDFMAGIAVTSTGHAHPQVVRAIQESAARFLHICGTDFYYDSFAKLCAKLASYLPGMGPKKVFLTNSGTEAVEGALKLARYHTRRQYVIAFKGGFHGRTYGAISLNSSKVAQRAFFGPLVPGVIHIPYAYPYRCPRGCAPNACDESCNCAQVLENDWFVNHVDPREVAAIFIEPILGEGGYVVPPANFLRELRRICDKHGILLVFDEIQSGIGRTGHMFAAEHFGVMPDIVLSAKGIASGMPLGAIIAKESVMTWPRGSHGSTYGGNPVCCAAALATLEVVEGLMENVRTTGDLLMKGLRDLQKRFPTLGDVRGVGLMVGAEFVHPQTREPASAYVGDLEQLAFQKGLLLLSCGKSTIRFAPPLVVGPHEVNVMLRILEECLTILDDKHQMRAKPPLDEKI</sequence>
<dbReference type="EMBL" id="MPIN01000003">
    <property type="protein sequence ID" value="OJH40026.1"/>
    <property type="molecule type" value="Genomic_DNA"/>
</dbReference>
<organism evidence="7 8">
    <name type="scientific">Cystobacter ferrugineus</name>
    <dbReference type="NCBI Taxonomy" id="83449"/>
    <lineage>
        <taxon>Bacteria</taxon>
        <taxon>Pseudomonadati</taxon>
        <taxon>Myxococcota</taxon>
        <taxon>Myxococcia</taxon>
        <taxon>Myxococcales</taxon>
        <taxon>Cystobacterineae</taxon>
        <taxon>Archangiaceae</taxon>
        <taxon>Cystobacter</taxon>
    </lineage>
</organism>
<dbReference type="GO" id="GO:0008483">
    <property type="term" value="F:transaminase activity"/>
    <property type="evidence" value="ECO:0007669"/>
    <property type="project" value="UniProtKB-KW"/>
</dbReference>
<reference evidence="8" key="1">
    <citation type="submission" date="2016-11" db="EMBL/GenBank/DDBJ databases">
        <authorList>
            <person name="Shukria A."/>
            <person name="Stevens D.C."/>
        </authorList>
    </citation>
    <scope>NUCLEOTIDE SEQUENCE [LARGE SCALE GENOMIC DNA]</scope>
    <source>
        <strain evidence="8">Cbfe23</strain>
    </source>
</reference>